<accession>A0A1M6NSL9</accession>
<organism evidence="2 3">
    <name type="scientific">Nocardiopsis flavescens</name>
    <dbReference type="NCBI Taxonomy" id="758803"/>
    <lineage>
        <taxon>Bacteria</taxon>
        <taxon>Bacillati</taxon>
        <taxon>Actinomycetota</taxon>
        <taxon>Actinomycetes</taxon>
        <taxon>Streptosporangiales</taxon>
        <taxon>Nocardiopsidaceae</taxon>
        <taxon>Nocardiopsis</taxon>
    </lineage>
</organism>
<keyword evidence="2" id="KW-0808">Transferase</keyword>
<dbReference type="STRING" id="758803.SAMN05421803_11282"/>
<feature type="domain" description="Polymerase nucleotidyl transferase" evidence="1">
    <location>
        <begin position="37"/>
        <end position="87"/>
    </location>
</feature>
<dbReference type="Pfam" id="PF01909">
    <property type="entry name" value="NTP_transf_2"/>
    <property type="match status" value="1"/>
</dbReference>
<dbReference type="Gene3D" id="3.30.460.10">
    <property type="entry name" value="Beta Polymerase, domain 2"/>
    <property type="match status" value="1"/>
</dbReference>
<dbReference type="AlphaFoldDB" id="A0A1M6NSL9"/>
<name>A0A1M6NSL9_9ACTN</name>
<sequence>MDGDGADRGLNPDGTIAREGSLHRVDPVFAPVVAAARERVSALFGDALHGAYLYGSVPRGAARPGRSDLDLMVVLREPATDAGREAVRRLETALDGAFGQVDGVGVLVEDAAAILADPHDGGFFTACLCTPLLGSDLADRLPAYRPTSLLARETNGDLYLFPERWRAAADRGEEVRALVRRAARKTVRSAFTLVMPAWGGWTSDLERSARIVGRYHPEWADDLRRTAAAALDPVPDPGLLRMVTDGLAPRVAAEYRRVHGVKAPR</sequence>
<gene>
    <name evidence="2" type="ORF">SAMN05421803_11282</name>
</gene>
<dbReference type="InterPro" id="IPR043519">
    <property type="entry name" value="NT_sf"/>
</dbReference>
<evidence type="ECO:0000259" key="1">
    <source>
        <dbReference type="Pfam" id="PF01909"/>
    </source>
</evidence>
<proteinExistence type="predicted"/>
<dbReference type="SUPFAM" id="SSF81301">
    <property type="entry name" value="Nucleotidyltransferase"/>
    <property type="match status" value="1"/>
</dbReference>
<evidence type="ECO:0000313" key="3">
    <source>
        <dbReference type="Proteomes" id="UP000184452"/>
    </source>
</evidence>
<evidence type="ECO:0000313" key="2">
    <source>
        <dbReference type="EMBL" id="SHJ98638.1"/>
    </source>
</evidence>
<dbReference type="InterPro" id="IPR002934">
    <property type="entry name" value="Polymerase_NTP_transf_dom"/>
</dbReference>
<protein>
    <submittedName>
        <fullName evidence="2">Nucleotidyltransferase domain-containing protein</fullName>
    </submittedName>
</protein>
<keyword evidence="3" id="KW-1185">Reference proteome</keyword>
<dbReference type="GO" id="GO:0016779">
    <property type="term" value="F:nucleotidyltransferase activity"/>
    <property type="evidence" value="ECO:0007669"/>
    <property type="project" value="InterPro"/>
</dbReference>
<reference evidence="2 3" key="1">
    <citation type="submission" date="2016-11" db="EMBL/GenBank/DDBJ databases">
        <authorList>
            <person name="Jaros S."/>
            <person name="Januszkiewicz K."/>
            <person name="Wedrychowicz H."/>
        </authorList>
    </citation>
    <scope>NUCLEOTIDE SEQUENCE [LARGE SCALE GENOMIC DNA]</scope>
    <source>
        <strain evidence="2 3">CGMCC 4.5723</strain>
    </source>
</reference>
<dbReference type="EMBL" id="FQZK01000012">
    <property type="protein sequence ID" value="SHJ98638.1"/>
    <property type="molecule type" value="Genomic_DNA"/>
</dbReference>
<dbReference type="OrthoDB" id="3422944at2"/>
<dbReference type="CDD" id="cd05403">
    <property type="entry name" value="NT_KNTase_like"/>
    <property type="match status" value="1"/>
</dbReference>
<dbReference type="RefSeq" id="WP_073380768.1">
    <property type="nucleotide sequence ID" value="NZ_FQZK01000012.1"/>
</dbReference>
<dbReference type="Proteomes" id="UP000184452">
    <property type="component" value="Unassembled WGS sequence"/>
</dbReference>